<evidence type="ECO:0000256" key="3">
    <source>
        <dbReference type="ARBA" id="ARBA00022475"/>
    </source>
</evidence>
<dbReference type="KEGG" id="rhs:A3Q41_04707"/>
<dbReference type="PANTHER" id="PTHR42709">
    <property type="entry name" value="ALKALINE PHOSPHATASE LIKE PROTEIN"/>
    <property type="match status" value="1"/>
</dbReference>
<evidence type="ECO:0000256" key="7">
    <source>
        <dbReference type="SAM" id="Phobius"/>
    </source>
</evidence>
<evidence type="ECO:0000313" key="10">
    <source>
        <dbReference type="Proteomes" id="UP000076038"/>
    </source>
</evidence>
<dbReference type="RefSeq" id="WP_048319974.1">
    <property type="nucleotide sequence ID" value="NZ_CP015220.1"/>
</dbReference>
<evidence type="ECO:0000256" key="4">
    <source>
        <dbReference type="ARBA" id="ARBA00022692"/>
    </source>
</evidence>
<evidence type="ECO:0000313" key="9">
    <source>
        <dbReference type="EMBL" id="AMY25971.1"/>
    </source>
</evidence>
<keyword evidence="10" id="KW-1185">Reference proteome</keyword>
<protein>
    <submittedName>
        <fullName evidence="9">Putative membrane protein</fullName>
    </submittedName>
</protein>
<dbReference type="PANTHER" id="PTHR42709:SF6">
    <property type="entry name" value="UNDECAPRENYL PHOSPHATE TRANSPORTER A"/>
    <property type="match status" value="1"/>
</dbReference>
<evidence type="ECO:0000256" key="2">
    <source>
        <dbReference type="ARBA" id="ARBA00010792"/>
    </source>
</evidence>
<dbReference type="PATRIC" id="fig|1653479.3.peg.4761"/>
<keyword evidence="5 7" id="KW-1133">Transmembrane helix</keyword>
<feature type="domain" description="VTT" evidence="8">
    <location>
        <begin position="46"/>
        <end position="173"/>
    </location>
</feature>
<reference evidence="9 10" key="1">
    <citation type="journal article" date="2016" name="Genome Announc.">
        <title>Complete Genome and Plasmid Sequences for Rhodococcus fascians D188 and Draft Sequences for Rhodococcus Isolates PBTS 1 and PBTS 2.</title>
        <authorList>
            <person name="Stamler R.A."/>
            <person name="Vereecke D."/>
            <person name="Zhang Y."/>
            <person name="Schilkey F."/>
            <person name="Devitt N."/>
            <person name="Randall J.J."/>
        </authorList>
    </citation>
    <scope>NUCLEOTIDE SEQUENCE [LARGE SCALE GENOMIC DNA]</scope>
    <source>
        <strain evidence="9 10">PBTS2</strain>
    </source>
</reference>
<evidence type="ECO:0000259" key="8">
    <source>
        <dbReference type="Pfam" id="PF09335"/>
    </source>
</evidence>
<reference evidence="10" key="2">
    <citation type="submission" date="2016-04" db="EMBL/GenBank/DDBJ databases">
        <title>Complete Genome and Plasmid Sequences for Rhodococcus fascians D188 and Draft Sequences for Rhodococcus spp. Isolates PBTS 1 and PBTS 2.</title>
        <authorList>
            <person name="Stamer R."/>
            <person name="Vereecke D."/>
            <person name="Zhang Y."/>
            <person name="Schilkey F."/>
            <person name="Devitt N."/>
            <person name="Randall J."/>
        </authorList>
    </citation>
    <scope>NUCLEOTIDE SEQUENCE [LARGE SCALE GENOMIC DNA]</scope>
    <source>
        <strain evidence="10">PBTS2</strain>
    </source>
</reference>
<dbReference type="AlphaFoldDB" id="A0A143QSM3"/>
<comment type="similarity">
    <text evidence="2">Belongs to the DedA family.</text>
</comment>
<accession>A0A143QSM3</accession>
<dbReference type="Pfam" id="PF09335">
    <property type="entry name" value="VTT_dom"/>
    <property type="match status" value="1"/>
</dbReference>
<gene>
    <name evidence="9" type="ORF">A3Q41_04707</name>
</gene>
<organism evidence="9 10">
    <name type="scientific">Rhodococcoides fascians</name>
    <name type="common">Rhodococcus fascians</name>
    <dbReference type="NCBI Taxonomy" id="1828"/>
    <lineage>
        <taxon>Bacteria</taxon>
        <taxon>Bacillati</taxon>
        <taxon>Actinomycetota</taxon>
        <taxon>Actinomycetes</taxon>
        <taxon>Mycobacteriales</taxon>
        <taxon>Nocardiaceae</taxon>
        <taxon>Rhodococcoides</taxon>
    </lineage>
</organism>
<feature type="transmembrane region" description="Helical" evidence="7">
    <location>
        <begin position="188"/>
        <end position="206"/>
    </location>
</feature>
<feature type="transmembrane region" description="Helical" evidence="7">
    <location>
        <begin position="153"/>
        <end position="176"/>
    </location>
</feature>
<keyword evidence="3" id="KW-1003">Cell membrane</keyword>
<evidence type="ECO:0000256" key="5">
    <source>
        <dbReference type="ARBA" id="ARBA00022989"/>
    </source>
</evidence>
<dbReference type="InterPro" id="IPR032816">
    <property type="entry name" value="VTT_dom"/>
</dbReference>
<evidence type="ECO:0000256" key="1">
    <source>
        <dbReference type="ARBA" id="ARBA00004651"/>
    </source>
</evidence>
<keyword evidence="4 7" id="KW-0812">Transmembrane</keyword>
<dbReference type="Proteomes" id="UP000076038">
    <property type="component" value="Chromosome"/>
</dbReference>
<proteinExistence type="inferred from homology"/>
<name>A0A143QSM3_RHOFA</name>
<dbReference type="GO" id="GO:0005886">
    <property type="term" value="C:plasma membrane"/>
    <property type="evidence" value="ECO:0007669"/>
    <property type="project" value="UniProtKB-SubCell"/>
</dbReference>
<keyword evidence="6 7" id="KW-0472">Membrane</keyword>
<feature type="transmembrane region" description="Helical" evidence="7">
    <location>
        <begin position="66"/>
        <end position="87"/>
    </location>
</feature>
<evidence type="ECO:0000256" key="6">
    <source>
        <dbReference type="ARBA" id="ARBA00023136"/>
    </source>
</evidence>
<sequence length="217" mass="23554">MSELSTLAATSTELGGIAGWAVSLMEAIGGPGAGIAVAAENFFPPLPSEIILPLAGFTASQGGMTLFGALFWTTAGSVVGALVLYWLGIKLGRDRMYAIVEKMPFVGTEDLTKAEDWFTRHGRSAVFFGRMIPVVRSGISIPAGVSRMPVLQFTLYTTLGSLIWNSIFVLAGYFLGENWHYVENYASVFQYIVIGIVVALIAWFVVKKMKSRRVEVE</sequence>
<dbReference type="InterPro" id="IPR051311">
    <property type="entry name" value="DedA_domain"/>
</dbReference>
<dbReference type="EMBL" id="CP015220">
    <property type="protein sequence ID" value="AMY25971.1"/>
    <property type="molecule type" value="Genomic_DNA"/>
</dbReference>
<dbReference type="OrthoDB" id="9813426at2"/>
<comment type="subcellular location">
    <subcellularLocation>
        <location evidence="1">Cell membrane</location>
        <topology evidence="1">Multi-pass membrane protein</topology>
    </subcellularLocation>
</comment>